<accession>A0A8J2MKM2</accession>
<keyword evidence="2" id="KW-1185">Reference proteome</keyword>
<reference evidence="1" key="1">
    <citation type="submission" date="2021-04" db="EMBL/GenBank/DDBJ databases">
        <authorList>
            <person name="Chebbi M.A.C M."/>
        </authorList>
    </citation>
    <scope>NUCLEOTIDE SEQUENCE</scope>
</reference>
<sequence length="70" mass="7860">MKTLMSEMKEGFFALIGASMDKYVVETGIDRQVLLCEMLSDTILPGSLLRVFGFDENNCPFPPPPESVRF</sequence>
<evidence type="ECO:0000313" key="1">
    <source>
        <dbReference type="EMBL" id="CAG5092641.1"/>
    </source>
</evidence>
<protein>
    <submittedName>
        <fullName evidence="1">Uncharacterized protein</fullName>
    </submittedName>
</protein>
<organism evidence="1 2">
    <name type="scientific">Cotesia congregata</name>
    <name type="common">Parasitoid wasp</name>
    <name type="synonym">Apanteles congregatus</name>
    <dbReference type="NCBI Taxonomy" id="51543"/>
    <lineage>
        <taxon>Eukaryota</taxon>
        <taxon>Metazoa</taxon>
        <taxon>Ecdysozoa</taxon>
        <taxon>Arthropoda</taxon>
        <taxon>Hexapoda</taxon>
        <taxon>Insecta</taxon>
        <taxon>Pterygota</taxon>
        <taxon>Neoptera</taxon>
        <taxon>Endopterygota</taxon>
        <taxon>Hymenoptera</taxon>
        <taxon>Apocrita</taxon>
        <taxon>Ichneumonoidea</taxon>
        <taxon>Braconidae</taxon>
        <taxon>Microgastrinae</taxon>
        <taxon>Cotesia</taxon>
    </lineage>
</organism>
<proteinExistence type="predicted"/>
<dbReference type="OrthoDB" id="7688248at2759"/>
<evidence type="ECO:0000313" key="2">
    <source>
        <dbReference type="Proteomes" id="UP000786811"/>
    </source>
</evidence>
<gene>
    <name evidence="1" type="ORF">HICCMSTLAB_LOCUS6273</name>
</gene>
<name>A0A8J2MKM2_COTCN</name>
<dbReference type="Proteomes" id="UP000786811">
    <property type="component" value="Unassembled WGS sequence"/>
</dbReference>
<dbReference type="EMBL" id="CAJNRD030001120">
    <property type="protein sequence ID" value="CAG5092641.1"/>
    <property type="molecule type" value="Genomic_DNA"/>
</dbReference>
<dbReference type="AlphaFoldDB" id="A0A8J2MKM2"/>
<comment type="caution">
    <text evidence="1">The sequence shown here is derived from an EMBL/GenBank/DDBJ whole genome shotgun (WGS) entry which is preliminary data.</text>
</comment>